<gene>
    <name evidence="1" type="ORF">ABT39_MTgene4793</name>
</gene>
<sequence length="79" mass="8884">MGDNYRWQSQPFLYLQSIRQPNHSLVVTYYATLSFDLVCSSCYTNGSMLSISVLVCVSPSCLSVYSSSLSVNEHYLSLE</sequence>
<dbReference type="EMBL" id="LKAM01000006">
    <property type="protein sequence ID" value="KUM47799.1"/>
    <property type="molecule type" value="Genomic_DNA"/>
</dbReference>
<keyword evidence="1" id="KW-0496">Mitochondrion</keyword>
<reference evidence="1" key="1">
    <citation type="journal article" date="2015" name="Genome Biol. Evol.">
        <title>Organellar Genomes of White Spruce (Picea glauca): Assembly and Annotation.</title>
        <authorList>
            <person name="Jackman S.D."/>
            <person name="Warren R.L."/>
            <person name="Gibb E.A."/>
            <person name="Vandervalk B.P."/>
            <person name="Mohamadi H."/>
            <person name="Chu J."/>
            <person name="Raymond A."/>
            <person name="Pleasance S."/>
            <person name="Coope R."/>
            <person name="Wildung M.R."/>
            <person name="Ritland C.E."/>
            <person name="Bousquet J."/>
            <person name="Jones S.J."/>
            <person name="Bohlmann J."/>
            <person name="Birol I."/>
        </authorList>
    </citation>
    <scope>NUCLEOTIDE SEQUENCE [LARGE SCALE GENOMIC DNA]</scope>
    <source>
        <tissue evidence="1">Flushing bud</tissue>
    </source>
</reference>
<comment type="caution">
    <text evidence="1">The sequence shown here is derived from an EMBL/GenBank/DDBJ whole genome shotgun (WGS) entry which is preliminary data.</text>
</comment>
<organism evidence="1">
    <name type="scientific">Picea glauca</name>
    <name type="common">White spruce</name>
    <name type="synonym">Pinus glauca</name>
    <dbReference type="NCBI Taxonomy" id="3330"/>
    <lineage>
        <taxon>Eukaryota</taxon>
        <taxon>Viridiplantae</taxon>
        <taxon>Streptophyta</taxon>
        <taxon>Embryophyta</taxon>
        <taxon>Tracheophyta</taxon>
        <taxon>Spermatophyta</taxon>
        <taxon>Pinopsida</taxon>
        <taxon>Pinidae</taxon>
        <taxon>Conifers I</taxon>
        <taxon>Pinales</taxon>
        <taxon>Pinaceae</taxon>
        <taxon>Picea</taxon>
    </lineage>
</organism>
<proteinExistence type="predicted"/>
<dbReference type="AlphaFoldDB" id="A0A101LYQ2"/>
<evidence type="ECO:0000313" key="1">
    <source>
        <dbReference type="EMBL" id="KUM47799.1"/>
    </source>
</evidence>
<accession>A0A101LYQ2</accession>
<name>A0A101LYQ2_PICGL</name>
<geneLocation type="mitochondrion" evidence="1"/>
<protein>
    <submittedName>
        <fullName evidence="1">Uncharacterized protein</fullName>
    </submittedName>
</protein>